<keyword evidence="2" id="KW-1185">Reference proteome</keyword>
<accession>A0A4C1XKJ4</accession>
<reference evidence="1 2" key="1">
    <citation type="journal article" date="2019" name="Commun. Biol.">
        <title>The bagworm genome reveals a unique fibroin gene that provides high tensile strength.</title>
        <authorList>
            <person name="Kono N."/>
            <person name="Nakamura H."/>
            <person name="Ohtoshi R."/>
            <person name="Tomita M."/>
            <person name="Numata K."/>
            <person name="Arakawa K."/>
        </authorList>
    </citation>
    <scope>NUCLEOTIDE SEQUENCE [LARGE SCALE GENOMIC DNA]</scope>
</reference>
<comment type="caution">
    <text evidence="1">The sequence shown here is derived from an EMBL/GenBank/DDBJ whole genome shotgun (WGS) entry which is preliminary data.</text>
</comment>
<evidence type="ECO:0000313" key="2">
    <source>
        <dbReference type="Proteomes" id="UP000299102"/>
    </source>
</evidence>
<gene>
    <name evidence="1" type="ORF">EVAR_56253_1</name>
</gene>
<organism evidence="1 2">
    <name type="scientific">Eumeta variegata</name>
    <name type="common">Bagworm moth</name>
    <name type="synonym">Eumeta japonica</name>
    <dbReference type="NCBI Taxonomy" id="151549"/>
    <lineage>
        <taxon>Eukaryota</taxon>
        <taxon>Metazoa</taxon>
        <taxon>Ecdysozoa</taxon>
        <taxon>Arthropoda</taxon>
        <taxon>Hexapoda</taxon>
        <taxon>Insecta</taxon>
        <taxon>Pterygota</taxon>
        <taxon>Neoptera</taxon>
        <taxon>Endopterygota</taxon>
        <taxon>Lepidoptera</taxon>
        <taxon>Glossata</taxon>
        <taxon>Ditrysia</taxon>
        <taxon>Tineoidea</taxon>
        <taxon>Psychidae</taxon>
        <taxon>Oiketicinae</taxon>
        <taxon>Eumeta</taxon>
    </lineage>
</organism>
<dbReference type="Proteomes" id="UP000299102">
    <property type="component" value="Unassembled WGS sequence"/>
</dbReference>
<protein>
    <submittedName>
        <fullName evidence="1">Uncharacterized protein</fullName>
    </submittedName>
</protein>
<evidence type="ECO:0000313" key="1">
    <source>
        <dbReference type="EMBL" id="GBP62735.1"/>
    </source>
</evidence>
<dbReference type="EMBL" id="BGZK01000848">
    <property type="protein sequence ID" value="GBP62735.1"/>
    <property type="molecule type" value="Genomic_DNA"/>
</dbReference>
<name>A0A4C1XKJ4_EUMVA</name>
<sequence>MFIKKDARSPRTIHALKCAFYRAARVRTGDDRRPCVAMLTPTCGFASMDRGLGDANDLRHKCDDDIQNQQLILPSIQMEWFDLA</sequence>
<dbReference type="AlphaFoldDB" id="A0A4C1XKJ4"/>
<proteinExistence type="predicted"/>